<dbReference type="RefSeq" id="WP_372824636.1">
    <property type="nucleotide sequence ID" value="NZ_JARRID010000006.1"/>
</dbReference>
<protein>
    <submittedName>
        <fullName evidence="1">Uncharacterized protein</fullName>
    </submittedName>
</protein>
<dbReference type="EMBL" id="JARRIG010000007">
    <property type="protein sequence ID" value="MFA4805205.1"/>
    <property type="molecule type" value="Genomic_DNA"/>
</dbReference>
<keyword evidence="2" id="KW-1185">Reference proteome</keyword>
<reference evidence="1 2" key="1">
    <citation type="submission" date="2023-03" db="EMBL/GenBank/DDBJ databases">
        <title>Speciation in Pyrococcus: adaptation to high temperature as a mechanism.</title>
        <authorList>
            <person name="Gu J."/>
        </authorList>
    </citation>
    <scope>NUCLEOTIDE SEQUENCE [LARGE SCALE GENOMIC DNA]</scope>
    <source>
        <strain evidence="1 2">LMOA34</strain>
    </source>
</reference>
<accession>A0ABV4T5T9</accession>
<organism evidence="1 2">
    <name type="scientific">Pyrococcus kukulkanii</name>
    <dbReference type="NCBI Taxonomy" id="1609559"/>
    <lineage>
        <taxon>Archaea</taxon>
        <taxon>Methanobacteriati</taxon>
        <taxon>Methanobacteriota</taxon>
        <taxon>Thermococci</taxon>
        <taxon>Thermococcales</taxon>
        <taxon>Thermococcaceae</taxon>
        <taxon>Pyrococcus</taxon>
    </lineage>
</organism>
<sequence length="81" mass="9409">MGLREVVLVHIYKFSKKRGFRYGINIKYIARDLGISEGVVRAVVEGLRRDGLVFYVRWMGNVYVLPTKKGRRVVERVIGRV</sequence>
<dbReference type="Proteomes" id="UP001571980">
    <property type="component" value="Unassembled WGS sequence"/>
</dbReference>
<dbReference type="SUPFAM" id="SSF46785">
    <property type="entry name" value="Winged helix' DNA-binding domain"/>
    <property type="match status" value="1"/>
</dbReference>
<proteinExistence type="predicted"/>
<comment type="caution">
    <text evidence="1">The sequence shown here is derived from an EMBL/GenBank/DDBJ whole genome shotgun (WGS) entry which is preliminary data.</text>
</comment>
<evidence type="ECO:0000313" key="2">
    <source>
        <dbReference type="Proteomes" id="UP001571980"/>
    </source>
</evidence>
<name>A0ABV4T5T9_9EURY</name>
<evidence type="ECO:0000313" key="1">
    <source>
        <dbReference type="EMBL" id="MFA4805205.1"/>
    </source>
</evidence>
<dbReference type="InterPro" id="IPR036388">
    <property type="entry name" value="WH-like_DNA-bd_sf"/>
</dbReference>
<dbReference type="Gene3D" id="1.10.10.10">
    <property type="entry name" value="Winged helix-like DNA-binding domain superfamily/Winged helix DNA-binding domain"/>
    <property type="match status" value="1"/>
</dbReference>
<dbReference type="InterPro" id="IPR036390">
    <property type="entry name" value="WH_DNA-bd_sf"/>
</dbReference>
<gene>
    <name evidence="1" type="ORF">P8X34_10755</name>
</gene>